<organism evidence="3 4">
    <name type="scientific">Bradyrhizobium cytisi</name>
    <dbReference type="NCBI Taxonomy" id="515489"/>
    <lineage>
        <taxon>Bacteria</taxon>
        <taxon>Pseudomonadati</taxon>
        <taxon>Pseudomonadota</taxon>
        <taxon>Alphaproteobacteria</taxon>
        <taxon>Hyphomicrobiales</taxon>
        <taxon>Nitrobacteraceae</taxon>
        <taxon>Bradyrhizobium</taxon>
    </lineage>
</organism>
<gene>
    <name evidence="3" type="ORF">FXB38_02760</name>
</gene>
<feature type="chain" id="PRO_5024468422" evidence="2">
    <location>
        <begin position="20"/>
        <end position="99"/>
    </location>
</feature>
<keyword evidence="2" id="KW-0732">Signal</keyword>
<dbReference type="RefSeq" id="WP_148749245.1">
    <property type="nucleotide sequence ID" value="NZ_VSSR01000006.1"/>
</dbReference>
<reference evidence="3 4" key="1">
    <citation type="submission" date="2019-08" db="EMBL/GenBank/DDBJ databases">
        <title>Bradyrhizobium hipponensis sp. nov., a rhizobium isolated from a Lupinus angustifolius root nodule in Tunisia.</title>
        <authorList>
            <person name="Off K."/>
            <person name="Rejili M."/>
            <person name="Mars M."/>
            <person name="Brachmann A."/>
            <person name="Marin M."/>
        </authorList>
    </citation>
    <scope>NUCLEOTIDE SEQUENCE [LARGE SCALE GENOMIC DNA]</scope>
    <source>
        <strain evidence="3 4">CTAW11</strain>
    </source>
</reference>
<name>A0A5S4X225_9BRAD</name>
<dbReference type="Proteomes" id="UP000324853">
    <property type="component" value="Unassembled WGS sequence"/>
</dbReference>
<comment type="caution">
    <text evidence="3">The sequence shown here is derived from an EMBL/GenBank/DDBJ whole genome shotgun (WGS) entry which is preliminary data.</text>
</comment>
<feature type="signal peptide" evidence="2">
    <location>
        <begin position="1"/>
        <end position="19"/>
    </location>
</feature>
<feature type="region of interest" description="Disordered" evidence="1">
    <location>
        <begin position="66"/>
        <end position="99"/>
    </location>
</feature>
<protein>
    <submittedName>
        <fullName evidence="3">Uncharacterized protein</fullName>
    </submittedName>
</protein>
<evidence type="ECO:0000313" key="4">
    <source>
        <dbReference type="Proteomes" id="UP000324853"/>
    </source>
</evidence>
<accession>A0A5S4X225</accession>
<dbReference type="AlphaFoldDB" id="A0A5S4X225"/>
<dbReference type="OrthoDB" id="8256452at2"/>
<evidence type="ECO:0000313" key="3">
    <source>
        <dbReference type="EMBL" id="TYL87723.1"/>
    </source>
</evidence>
<evidence type="ECO:0000256" key="1">
    <source>
        <dbReference type="SAM" id="MobiDB-lite"/>
    </source>
</evidence>
<proteinExistence type="predicted"/>
<evidence type="ECO:0000256" key="2">
    <source>
        <dbReference type="SAM" id="SignalP"/>
    </source>
</evidence>
<dbReference type="EMBL" id="VSSR01000006">
    <property type="protein sequence ID" value="TYL87723.1"/>
    <property type="molecule type" value="Genomic_DNA"/>
</dbReference>
<sequence length="99" mass="9597">MKLIASAIVIALATSSAMAAPQTGRLDLSVSVPSAQNSGAGIPGFAGNKNGPAVHRGMTVGSTAAKDQANPAIKNQDTAEIAGLPGSKSGPPAKPHGGL</sequence>
<keyword evidence="4" id="KW-1185">Reference proteome</keyword>